<protein>
    <submittedName>
        <fullName evidence="2">CUB domain-containing protein</fullName>
    </submittedName>
</protein>
<organism evidence="1 2">
    <name type="scientific">Parastrongyloides trichosuri</name>
    <name type="common">Possum-specific nematode worm</name>
    <dbReference type="NCBI Taxonomy" id="131310"/>
    <lineage>
        <taxon>Eukaryota</taxon>
        <taxon>Metazoa</taxon>
        <taxon>Ecdysozoa</taxon>
        <taxon>Nematoda</taxon>
        <taxon>Chromadorea</taxon>
        <taxon>Rhabditida</taxon>
        <taxon>Tylenchina</taxon>
        <taxon>Panagrolaimomorpha</taxon>
        <taxon>Strongyloidoidea</taxon>
        <taxon>Strongyloididae</taxon>
        <taxon>Parastrongyloides</taxon>
    </lineage>
</organism>
<proteinExistence type="predicted"/>
<dbReference type="WBParaSite" id="PTRK_0001772500.1">
    <property type="protein sequence ID" value="PTRK_0001772500.1"/>
    <property type="gene ID" value="PTRK_0001772500"/>
</dbReference>
<dbReference type="Proteomes" id="UP000038045">
    <property type="component" value="Unplaced"/>
</dbReference>
<name>A0A0N5A6U1_PARTI</name>
<evidence type="ECO:0000313" key="2">
    <source>
        <dbReference type="WBParaSite" id="PTRK_0001772500.1"/>
    </source>
</evidence>
<reference evidence="2" key="1">
    <citation type="submission" date="2017-02" db="UniProtKB">
        <authorList>
            <consortium name="WormBaseParasite"/>
        </authorList>
    </citation>
    <scope>IDENTIFICATION</scope>
</reference>
<sequence length="213" mass="23767">MNIFCNEVTKYYQIYTDTTLTGNMTYFATCYPQGQTAKTPLANYTPPAASAQVASCLDNSGLNTLCTEGACGIFEFELLTPQTLGVTQNTYRYCPTMMINQIYLLLNQTGNTLTYKFRDSLPDASYACGNNTNLDMLSKDGRYSFYWYINCYTPKSGLTPTLKPMPNIEFYGTTTLPPDGTTQQISTTTKGSISNIKISISLLSLFLFKFFLL</sequence>
<keyword evidence="1" id="KW-1185">Reference proteome</keyword>
<accession>A0A0N5A6U1</accession>
<evidence type="ECO:0000313" key="1">
    <source>
        <dbReference type="Proteomes" id="UP000038045"/>
    </source>
</evidence>
<dbReference type="AlphaFoldDB" id="A0A0N5A6U1"/>